<comment type="caution">
    <text evidence="2">The sequence shown here is derived from an EMBL/GenBank/DDBJ whole genome shotgun (WGS) entry which is preliminary data.</text>
</comment>
<name>A0ABD5S3V9_9EURY</name>
<dbReference type="InterPro" id="IPR036259">
    <property type="entry name" value="MFS_trans_sf"/>
</dbReference>
<evidence type="ECO:0000256" key="1">
    <source>
        <dbReference type="SAM" id="Phobius"/>
    </source>
</evidence>
<evidence type="ECO:0000313" key="2">
    <source>
        <dbReference type="EMBL" id="MFC6726220.1"/>
    </source>
</evidence>
<sequence>MSRGRLFGTLCSLALLVNLARVMFAPMVDEIIDVFGVGEATVGLLVTLVWVGSAVPRLPTGWLLTRLP</sequence>
<accession>A0ABD5S3V9</accession>
<organism evidence="2 3">
    <name type="scientific">Halobium palmae</name>
    <dbReference type="NCBI Taxonomy" id="1776492"/>
    <lineage>
        <taxon>Archaea</taxon>
        <taxon>Methanobacteriati</taxon>
        <taxon>Methanobacteriota</taxon>
        <taxon>Stenosarchaea group</taxon>
        <taxon>Halobacteria</taxon>
        <taxon>Halobacteriales</taxon>
        <taxon>Haloferacaceae</taxon>
        <taxon>Halobium</taxon>
    </lineage>
</organism>
<dbReference type="EMBL" id="JBHSWU010000965">
    <property type="protein sequence ID" value="MFC6726220.1"/>
    <property type="molecule type" value="Genomic_DNA"/>
</dbReference>
<dbReference type="Gene3D" id="1.20.1250.20">
    <property type="entry name" value="MFS general substrate transporter like domains"/>
    <property type="match status" value="1"/>
</dbReference>
<evidence type="ECO:0000313" key="3">
    <source>
        <dbReference type="Proteomes" id="UP001596328"/>
    </source>
</evidence>
<dbReference type="Proteomes" id="UP001596328">
    <property type="component" value="Unassembled WGS sequence"/>
</dbReference>
<protein>
    <submittedName>
        <fullName evidence="2">MFS transporter</fullName>
    </submittedName>
</protein>
<keyword evidence="1" id="KW-1133">Transmembrane helix</keyword>
<dbReference type="SUPFAM" id="SSF103473">
    <property type="entry name" value="MFS general substrate transporter"/>
    <property type="match status" value="1"/>
</dbReference>
<proteinExistence type="predicted"/>
<feature type="non-terminal residue" evidence="2">
    <location>
        <position position="68"/>
    </location>
</feature>
<keyword evidence="3" id="KW-1185">Reference proteome</keyword>
<reference evidence="2 3" key="1">
    <citation type="journal article" date="2019" name="Int. J. Syst. Evol. Microbiol.">
        <title>The Global Catalogue of Microorganisms (GCM) 10K type strain sequencing project: providing services to taxonomists for standard genome sequencing and annotation.</title>
        <authorList>
            <consortium name="The Broad Institute Genomics Platform"/>
            <consortium name="The Broad Institute Genome Sequencing Center for Infectious Disease"/>
            <person name="Wu L."/>
            <person name="Ma J."/>
        </authorList>
    </citation>
    <scope>NUCLEOTIDE SEQUENCE [LARGE SCALE GENOMIC DNA]</scope>
    <source>
        <strain evidence="2 3">NBRC 111368</strain>
    </source>
</reference>
<gene>
    <name evidence="2" type="ORF">ACFQE1_17995</name>
</gene>
<dbReference type="AlphaFoldDB" id="A0ABD5S3V9"/>
<keyword evidence="1" id="KW-0812">Transmembrane</keyword>
<keyword evidence="1" id="KW-0472">Membrane</keyword>
<feature type="transmembrane region" description="Helical" evidence="1">
    <location>
        <begin position="34"/>
        <end position="56"/>
    </location>
</feature>